<dbReference type="PANTHER" id="PTHR43303">
    <property type="entry name" value="NADPH DEHYDROGENASE C23G7.10C-RELATED"/>
    <property type="match status" value="1"/>
</dbReference>
<gene>
    <name evidence="3" type="ORF">BLA60_39220</name>
</gene>
<accession>A0A7Z0WDF7</accession>
<feature type="domain" description="NADH:flavin oxidoreductase/NADH oxidase N-terminal" evidence="1">
    <location>
        <begin position="414"/>
        <end position="671"/>
    </location>
</feature>
<evidence type="ECO:0000313" key="3">
    <source>
        <dbReference type="EMBL" id="OLF04771.1"/>
    </source>
</evidence>
<dbReference type="Gene3D" id="3.30.9.20">
    <property type="match status" value="1"/>
</dbReference>
<protein>
    <recommendedName>
        <fullName evidence="5">Anthraniloyl-CoA monooxygenase</fullName>
    </recommendedName>
</protein>
<dbReference type="SUPFAM" id="SSF51905">
    <property type="entry name" value="FAD/NAD(P)-binding domain"/>
    <property type="match status" value="1"/>
</dbReference>
<organism evidence="3 4">
    <name type="scientific">Actinophytocola xinjiangensis</name>
    <dbReference type="NCBI Taxonomy" id="485602"/>
    <lineage>
        <taxon>Bacteria</taxon>
        <taxon>Bacillati</taxon>
        <taxon>Actinomycetota</taxon>
        <taxon>Actinomycetes</taxon>
        <taxon>Pseudonocardiales</taxon>
        <taxon>Pseudonocardiaceae</taxon>
    </lineage>
</organism>
<dbReference type="Gene3D" id="3.50.50.60">
    <property type="entry name" value="FAD/NAD(P)-binding domain"/>
    <property type="match status" value="1"/>
</dbReference>
<dbReference type="Gene3D" id="3.20.20.70">
    <property type="entry name" value="Aldolase class I"/>
    <property type="match status" value="1"/>
</dbReference>
<dbReference type="InterPro" id="IPR002938">
    <property type="entry name" value="FAD-bd"/>
</dbReference>
<dbReference type="Pfam" id="PF00724">
    <property type="entry name" value="Oxidored_FMN"/>
    <property type="match status" value="1"/>
</dbReference>
<dbReference type="InterPro" id="IPR036188">
    <property type="entry name" value="FAD/NAD-bd_sf"/>
</dbReference>
<evidence type="ECO:0008006" key="5">
    <source>
        <dbReference type="Google" id="ProtNLM"/>
    </source>
</evidence>
<dbReference type="Pfam" id="PF01494">
    <property type="entry name" value="FAD_binding_3"/>
    <property type="match status" value="1"/>
</dbReference>
<comment type="caution">
    <text evidence="3">The sequence shown here is derived from an EMBL/GenBank/DDBJ whole genome shotgun (WGS) entry which is preliminary data.</text>
</comment>
<name>A0A7Z0WDF7_9PSEU</name>
<dbReference type="InterPro" id="IPR044152">
    <property type="entry name" value="YqjM-like"/>
</dbReference>
<dbReference type="AlphaFoldDB" id="A0A7Z0WDF7"/>
<dbReference type="PRINTS" id="PR00420">
    <property type="entry name" value="RNGMNOXGNASE"/>
</dbReference>
<keyword evidence="4" id="KW-1185">Reference proteome</keyword>
<proteinExistence type="predicted"/>
<dbReference type="GO" id="GO:0071949">
    <property type="term" value="F:FAD binding"/>
    <property type="evidence" value="ECO:0007669"/>
    <property type="project" value="InterPro"/>
</dbReference>
<dbReference type="PANTHER" id="PTHR43303:SF3">
    <property type="entry name" value="BLR3436 PROTEIN"/>
    <property type="match status" value="1"/>
</dbReference>
<dbReference type="OrthoDB" id="3169239at2"/>
<feature type="domain" description="FAD-binding" evidence="2">
    <location>
        <begin position="2"/>
        <end position="318"/>
    </location>
</feature>
<evidence type="ECO:0000313" key="4">
    <source>
        <dbReference type="Proteomes" id="UP000185696"/>
    </source>
</evidence>
<evidence type="ECO:0000259" key="2">
    <source>
        <dbReference type="Pfam" id="PF01494"/>
    </source>
</evidence>
<dbReference type="Proteomes" id="UP000185696">
    <property type="component" value="Unassembled WGS sequence"/>
</dbReference>
<sequence>MRVRVVGAGPSGLYLAILLKKADPAHEITVLERNAPDATFGWGVVFSEETLGALRDADYPTHLEITDSFARWSAIDIRYQGQVLRSTGHTFSAIRRTHLLDILQRRARELGVALRFDTEVAAEESAEDVDLVVAADGANSALRRAGSFGTTSRPQGCKYVWFGTDLVFDAFTFIFEQTEFGLFQVHAYPFDEHTSTFIVETTEQTWRRAGLDTMSEQDSIAFCSELFASHLDGHRLMSNRSVWLDFPLVRNRSWHDGNVVLVGDAAHTAHFSIGSGTKLAMEDAIGLANGFVRHPGSVEQALVDYELERQPVVDRFQQAAGDSAAYFGRVRHYQSLAPIQFAFNLLTRSGRISHANLTQRDPQLIRVLDAWFTATATGQTALPGSVAPPPMFAPLRLGEKTVRNRIVRVGGPAGGAGLVLTGLVAVSAEGRTTEDCPVMDDSWAPHVAGVHAAGALAGLRLGHAGRRGAVRSSGVDVALRAGWPLVSASPLRYAPFGAVPAELTEQGMERVRAEFVTAARRAAAAGFDVLELDLADGYLLASFLSPLANRRTDVHGTDRLRFPLSVVDDVRAVWPGVLAARLTATDWARGGLGVAEGIEHARALAEHGVDLVHVRAGHSSGTSRPEYRRGYLTTLSDRIRNEAGVPTLVGGYLTTPDEVNTVVAAGRADLCLFEPPPTPLEAVP</sequence>
<dbReference type="InterPro" id="IPR013785">
    <property type="entry name" value="Aldolase_TIM"/>
</dbReference>
<evidence type="ECO:0000259" key="1">
    <source>
        <dbReference type="Pfam" id="PF00724"/>
    </source>
</evidence>
<dbReference type="RefSeq" id="WP_075138167.1">
    <property type="nucleotide sequence ID" value="NZ_MSIF01000038.1"/>
</dbReference>
<dbReference type="GO" id="GO:0003959">
    <property type="term" value="F:NADPH dehydrogenase activity"/>
    <property type="evidence" value="ECO:0007669"/>
    <property type="project" value="InterPro"/>
</dbReference>
<dbReference type="EMBL" id="MSIF01000038">
    <property type="protein sequence ID" value="OLF04771.1"/>
    <property type="molecule type" value="Genomic_DNA"/>
</dbReference>
<reference evidence="3 4" key="1">
    <citation type="submission" date="2016-12" db="EMBL/GenBank/DDBJ databases">
        <title>The draft genome sequence of Actinophytocola xinjiangensis.</title>
        <authorList>
            <person name="Wang W."/>
            <person name="Yuan L."/>
        </authorList>
    </citation>
    <scope>NUCLEOTIDE SEQUENCE [LARGE SCALE GENOMIC DNA]</scope>
    <source>
        <strain evidence="3 4">CGMCC 4.4663</strain>
    </source>
</reference>
<dbReference type="GO" id="GO:0050661">
    <property type="term" value="F:NADP binding"/>
    <property type="evidence" value="ECO:0007669"/>
    <property type="project" value="InterPro"/>
</dbReference>
<dbReference type="GO" id="GO:0010181">
    <property type="term" value="F:FMN binding"/>
    <property type="evidence" value="ECO:0007669"/>
    <property type="project" value="InterPro"/>
</dbReference>
<dbReference type="InterPro" id="IPR001155">
    <property type="entry name" value="OxRdtase_FMN_N"/>
</dbReference>
<dbReference type="SUPFAM" id="SSF51395">
    <property type="entry name" value="FMN-linked oxidoreductases"/>
    <property type="match status" value="1"/>
</dbReference>